<sequence>MCKELYQRWKGCDCWGFLKVDTCADLFKTCLGPGGDKDKTVTTWNDGMCSECWDRLLQEAEELDEANRKAEEEAEKLAAASASSRSYSTSSGGTRR</sequence>
<feature type="region of interest" description="Disordered" evidence="1">
    <location>
        <begin position="64"/>
        <end position="96"/>
    </location>
</feature>
<dbReference type="EMBL" id="JARVKM010000008">
    <property type="protein sequence ID" value="KAK9780061.1"/>
    <property type="molecule type" value="Genomic_DNA"/>
</dbReference>
<comment type="caution">
    <text evidence="2">The sequence shown here is derived from an EMBL/GenBank/DDBJ whole genome shotgun (WGS) entry which is preliminary data.</text>
</comment>
<feature type="compositionally biased region" description="Low complexity" evidence="1">
    <location>
        <begin position="77"/>
        <end position="96"/>
    </location>
</feature>
<dbReference type="Proteomes" id="UP001465668">
    <property type="component" value="Unassembled WGS sequence"/>
</dbReference>
<accession>A0ABR2Y1V6</accession>
<evidence type="ECO:0000313" key="3">
    <source>
        <dbReference type="Proteomes" id="UP001465668"/>
    </source>
</evidence>
<gene>
    <name evidence="2" type="ORF">SCAR479_03185</name>
</gene>
<reference evidence="2 3" key="1">
    <citation type="submission" date="2024-02" db="EMBL/GenBank/DDBJ databases">
        <title>First draft genome assembly of two strains of Seiridium cardinale.</title>
        <authorList>
            <person name="Emiliani G."/>
            <person name="Scali E."/>
        </authorList>
    </citation>
    <scope>NUCLEOTIDE SEQUENCE [LARGE SCALE GENOMIC DNA]</scope>
    <source>
        <strain evidence="2 3">BM-138-000479</strain>
    </source>
</reference>
<protein>
    <submittedName>
        <fullName evidence="2">Uncharacterized protein</fullName>
    </submittedName>
</protein>
<evidence type="ECO:0000256" key="1">
    <source>
        <dbReference type="SAM" id="MobiDB-lite"/>
    </source>
</evidence>
<keyword evidence="3" id="KW-1185">Reference proteome</keyword>
<evidence type="ECO:0000313" key="2">
    <source>
        <dbReference type="EMBL" id="KAK9780061.1"/>
    </source>
</evidence>
<proteinExistence type="predicted"/>
<name>A0ABR2Y1V6_9PEZI</name>
<organism evidence="2 3">
    <name type="scientific">Seiridium cardinale</name>
    <dbReference type="NCBI Taxonomy" id="138064"/>
    <lineage>
        <taxon>Eukaryota</taxon>
        <taxon>Fungi</taxon>
        <taxon>Dikarya</taxon>
        <taxon>Ascomycota</taxon>
        <taxon>Pezizomycotina</taxon>
        <taxon>Sordariomycetes</taxon>
        <taxon>Xylariomycetidae</taxon>
        <taxon>Amphisphaeriales</taxon>
        <taxon>Sporocadaceae</taxon>
        <taxon>Seiridium</taxon>
    </lineage>
</organism>